<keyword evidence="3" id="KW-1003">Cell membrane</keyword>
<evidence type="ECO:0000313" key="13">
    <source>
        <dbReference type="Proteomes" id="UP000242444"/>
    </source>
</evidence>
<keyword evidence="7" id="KW-0472">Membrane</keyword>
<evidence type="ECO:0000256" key="9">
    <source>
        <dbReference type="ARBA" id="ARBA00049985"/>
    </source>
</evidence>
<dbReference type="AlphaFoldDB" id="A0A263D3F7"/>
<feature type="compositionally biased region" description="Basic residues" evidence="10">
    <location>
        <begin position="389"/>
        <end position="402"/>
    </location>
</feature>
<comment type="caution">
    <text evidence="12">The sequence shown here is derived from an EMBL/GenBank/DDBJ whole genome shotgun (WGS) entry which is preliminary data.</text>
</comment>
<dbReference type="GO" id="GO:0043215">
    <property type="term" value="P:daunorubicin transport"/>
    <property type="evidence" value="ECO:0007669"/>
    <property type="project" value="InterPro"/>
</dbReference>
<dbReference type="GO" id="GO:0016887">
    <property type="term" value="F:ATP hydrolysis activity"/>
    <property type="evidence" value="ECO:0007669"/>
    <property type="project" value="InterPro"/>
</dbReference>
<dbReference type="InterPro" id="IPR017871">
    <property type="entry name" value="ABC_transporter-like_CS"/>
</dbReference>
<comment type="similarity">
    <text evidence="9">Belongs to the ABC transporter superfamily. Drug exporter-1 (DrugE1) (TC 3.A.1.105) family.</text>
</comment>
<evidence type="ECO:0000256" key="1">
    <source>
        <dbReference type="ARBA" id="ARBA00004413"/>
    </source>
</evidence>
<evidence type="ECO:0000256" key="6">
    <source>
        <dbReference type="ARBA" id="ARBA00022967"/>
    </source>
</evidence>
<feature type="compositionally biased region" description="Polar residues" evidence="10">
    <location>
        <begin position="1"/>
        <end position="10"/>
    </location>
</feature>
<dbReference type="Gene3D" id="3.40.50.300">
    <property type="entry name" value="P-loop containing nucleotide triphosphate hydrolases"/>
    <property type="match status" value="1"/>
</dbReference>
<name>A0A263D3F7_9PSEU</name>
<evidence type="ECO:0000256" key="7">
    <source>
        <dbReference type="ARBA" id="ARBA00023136"/>
    </source>
</evidence>
<feature type="compositionally biased region" description="Basic and acidic residues" evidence="10">
    <location>
        <begin position="370"/>
        <end position="385"/>
    </location>
</feature>
<dbReference type="InParanoid" id="A0A263D3F7"/>
<dbReference type="SMART" id="SM00382">
    <property type="entry name" value="AAA"/>
    <property type="match status" value="1"/>
</dbReference>
<keyword evidence="5 12" id="KW-0067">ATP-binding</keyword>
<dbReference type="PANTHER" id="PTHR42711">
    <property type="entry name" value="ABC TRANSPORTER ATP-BINDING PROTEIN"/>
    <property type="match status" value="1"/>
</dbReference>
<keyword evidence="8" id="KW-0046">Antibiotic resistance</keyword>
<keyword evidence="13" id="KW-1185">Reference proteome</keyword>
<dbReference type="InterPro" id="IPR003593">
    <property type="entry name" value="AAA+_ATPase"/>
</dbReference>
<dbReference type="NCBIfam" id="TIGR01188">
    <property type="entry name" value="drrA"/>
    <property type="match status" value="1"/>
</dbReference>
<dbReference type="EMBL" id="NKYE01000006">
    <property type="protein sequence ID" value="OZM72901.1"/>
    <property type="molecule type" value="Genomic_DNA"/>
</dbReference>
<evidence type="ECO:0000256" key="8">
    <source>
        <dbReference type="ARBA" id="ARBA00023251"/>
    </source>
</evidence>
<protein>
    <submittedName>
        <fullName evidence="12">Daunorubicin/doxorubicin resistance ABC transporter ATP-binding protein DrrA</fullName>
    </submittedName>
</protein>
<dbReference type="PROSITE" id="PS00211">
    <property type="entry name" value="ABC_TRANSPORTER_1"/>
    <property type="match status" value="1"/>
</dbReference>
<feature type="region of interest" description="Disordered" evidence="10">
    <location>
        <begin position="1"/>
        <end position="47"/>
    </location>
</feature>
<dbReference type="Pfam" id="PF13732">
    <property type="entry name" value="DrrA1-3_C"/>
    <property type="match status" value="1"/>
</dbReference>
<dbReference type="Pfam" id="PF00005">
    <property type="entry name" value="ABC_tran"/>
    <property type="match status" value="1"/>
</dbReference>
<dbReference type="GO" id="GO:0046677">
    <property type="term" value="P:response to antibiotic"/>
    <property type="evidence" value="ECO:0007669"/>
    <property type="project" value="UniProtKB-KW"/>
</dbReference>
<evidence type="ECO:0000256" key="10">
    <source>
        <dbReference type="SAM" id="MobiDB-lite"/>
    </source>
</evidence>
<keyword evidence="2" id="KW-0813">Transport</keyword>
<dbReference type="PROSITE" id="PS50893">
    <property type="entry name" value="ABC_TRANSPORTER_2"/>
    <property type="match status" value="1"/>
</dbReference>
<dbReference type="SUPFAM" id="SSF52540">
    <property type="entry name" value="P-loop containing nucleoside triphosphate hydrolases"/>
    <property type="match status" value="1"/>
</dbReference>
<gene>
    <name evidence="12" type="ORF">CFN78_11605</name>
</gene>
<dbReference type="InterPro" id="IPR003439">
    <property type="entry name" value="ABC_transporter-like_ATP-bd"/>
</dbReference>
<dbReference type="InterPro" id="IPR025302">
    <property type="entry name" value="DrrA1/2-like_C"/>
</dbReference>
<feature type="domain" description="ABC transporter" evidence="11">
    <location>
        <begin position="67"/>
        <end position="297"/>
    </location>
</feature>
<keyword evidence="6" id="KW-1278">Translocase</keyword>
<dbReference type="FunCoup" id="A0A263D3F7">
    <property type="interactions" value="72"/>
</dbReference>
<dbReference type="GO" id="GO:0005524">
    <property type="term" value="F:ATP binding"/>
    <property type="evidence" value="ECO:0007669"/>
    <property type="project" value="UniProtKB-KW"/>
</dbReference>
<dbReference type="OrthoDB" id="9804819at2"/>
<feature type="region of interest" description="Disordered" evidence="10">
    <location>
        <begin position="370"/>
        <end position="402"/>
    </location>
</feature>
<dbReference type="FunFam" id="3.40.50.300:FF:000589">
    <property type="entry name" value="ABC transporter, ATP-binding subunit"/>
    <property type="match status" value="1"/>
</dbReference>
<evidence type="ECO:0000256" key="4">
    <source>
        <dbReference type="ARBA" id="ARBA00022741"/>
    </source>
</evidence>
<keyword evidence="4" id="KW-0547">Nucleotide-binding</keyword>
<accession>A0A263D3F7</accession>
<evidence type="ECO:0000256" key="3">
    <source>
        <dbReference type="ARBA" id="ARBA00022475"/>
    </source>
</evidence>
<comment type="subcellular location">
    <subcellularLocation>
        <location evidence="1">Cell membrane</location>
        <topology evidence="1">Peripheral membrane protein</topology>
        <orientation evidence="1">Cytoplasmic side</orientation>
    </subcellularLocation>
</comment>
<dbReference type="InterPro" id="IPR050763">
    <property type="entry name" value="ABC_transporter_ATP-binding"/>
</dbReference>
<evidence type="ECO:0000256" key="2">
    <source>
        <dbReference type="ARBA" id="ARBA00022448"/>
    </source>
</evidence>
<proteinExistence type="inferred from homology"/>
<dbReference type="InterPro" id="IPR027417">
    <property type="entry name" value="P-loop_NTPase"/>
</dbReference>
<sequence length="402" mass="43376">MSTVARTRSATGPVPRGRRCRSRHRDERAGNVAHGAEPPTGTVPRPNRIGWTLTATEVPAGTSTLAVRARDIVKTFGAHRALDGVDLDIPSGTVLGLLGPNGAGKTTMVRVLTTLLTPDSGTATVAGHDLATEAGAVRESIGLSGQYAAVDDNLTGYENLYFVGRLYGMKRAAAAARARELLAQFQLEHAGDRLSKTYSGGMRRRLDLAGALVISPPLIVLDEPTTGLDPRSRLNTWDLVRTLVADGTSVLLTTQYLEEADQLADSIVVIDRGRVVERGTADELKNRIGSERLELVLADRADLPVLRTVLREVGAAEPVIDEQVRRGHVLVHVGTKTVTEALRRLDDEGVHVLEVALQRPKLDDVFLTLTERDAHPDPESERPDPAGKGTRRWLRRGAKGGQ</sequence>
<dbReference type="PANTHER" id="PTHR42711:SF19">
    <property type="entry name" value="DOXORUBICIN RESISTANCE ATP-BINDING PROTEIN DRRA"/>
    <property type="match status" value="1"/>
</dbReference>
<evidence type="ECO:0000259" key="11">
    <source>
        <dbReference type="PROSITE" id="PS50893"/>
    </source>
</evidence>
<organism evidence="12 13">
    <name type="scientific">Amycolatopsis antarctica</name>
    <dbReference type="NCBI Taxonomy" id="1854586"/>
    <lineage>
        <taxon>Bacteria</taxon>
        <taxon>Bacillati</taxon>
        <taxon>Actinomycetota</taxon>
        <taxon>Actinomycetes</taxon>
        <taxon>Pseudonocardiales</taxon>
        <taxon>Pseudonocardiaceae</taxon>
        <taxon>Amycolatopsis</taxon>
    </lineage>
</organism>
<dbReference type="InterPro" id="IPR005894">
    <property type="entry name" value="DrrA"/>
</dbReference>
<evidence type="ECO:0000256" key="5">
    <source>
        <dbReference type="ARBA" id="ARBA00022840"/>
    </source>
</evidence>
<reference evidence="12 13" key="1">
    <citation type="submission" date="2017-07" db="EMBL/GenBank/DDBJ databases">
        <title>Amycolatopsis antarcticus sp. nov., isolated from the surface of an Antarcticus brown macroalga.</title>
        <authorList>
            <person name="Wang J."/>
            <person name="Leiva S."/>
            <person name="Huang J."/>
            <person name="Huang Y."/>
        </authorList>
    </citation>
    <scope>NUCLEOTIDE SEQUENCE [LARGE SCALE GENOMIC DNA]</scope>
    <source>
        <strain evidence="12 13">AU-G6</strain>
    </source>
</reference>
<dbReference type="GO" id="GO:1900753">
    <property type="term" value="P:doxorubicin transport"/>
    <property type="evidence" value="ECO:0007669"/>
    <property type="project" value="InterPro"/>
</dbReference>
<dbReference type="Proteomes" id="UP000242444">
    <property type="component" value="Unassembled WGS sequence"/>
</dbReference>
<evidence type="ECO:0000313" key="12">
    <source>
        <dbReference type="EMBL" id="OZM72901.1"/>
    </source>
</evidence>
<dbReference type="GO" id="GO:0005886">
    <property type="term" value="C:plasma membrane"/>
    <property type="evidence" value="ECO:0007669"/>
    <property type="project" value="UniProtKB-SubCell"/>
</dbReference>